<dbReference type="PANTHER" id="PTHR47240:SF2">
    <property type="entry name" value="CHROMO DOMAIN-CONTAINING PROTEIN LHP1"/>
    <property type="match status" value="1"/>
</dbReference>
<feature type="compositionally biased region" description="Basic residues" evidence="3">
    <location>
        <begin position="64"/>
        <end position="78"/>
    </location>
</feature>
<dbReference type="GO" id="GO:0031507">
    <property type="term" value="P:heterochromatin formation"/>
    <property type="evidence" value="ECO:0007669"/>
    <property type="project" value="InterPro"/>
</dbReference>
<accession>A0AAD4S9E2</accession>
<feature type="compositionally biased region" description="Low complexity" evidence="3">
    <location>
        <begin position="79"/>
        <end position="88"/>
    </location>
</feature>
<dbReference type="InterPro" id="IPR017984">
    <property type="entry name" value="Chromo_dom_subgr"/>
</dbReference>
<keyword evidence="2" id="KW-0539">Nucleus</keyword>
<feature type="domain" description="Chromo" evidence="4">
    <location>
        <begin position="12"/>
        <end position="76"/>
    </location>
</feature>
<feature type="region of interest" description="Disordered" evidence="3">
    <location>
        <begin position="64"/>
        <end position="166"/>
    </location>
</feature>
<feature type="compositionally biased region" description="Basic residues" evidence="3">
    <location>
        <begin position="115"/>
        <end position="127"/>
    </location>
</feature>
<dbReference type="SUPFAM" id="SSF54160">
    <property type="entry name" value="Chromo domain-like"/>
    <property type="match status" value="1"/>
</dbReference>
<dbReference type="AlphaFoldDB" id="A0AAD4S9E2"/>
<dbReference type="InterPro" id="IPR023779">
    <property type="entry name" value="Chromodomain_CS"/>
</dbReference>
<dbReference type="PANTHER" id="PTHR47240">
    <property type="entry name" value="CHROMO DOMAIN-CONTAINING PROTEIN LHP1"/>
    <property type="match status" value="1"/>
</dbReference>
<reference evidence="5" key="1">
    <citation type="submission" date="2022-04" db="EMBL/GenBank/DDBJ databases">
        <title>A functionally conserved STORR gene fusion in Papaver species that diverged 16.8 million years ago.</title>
        <authorList>
            <person name="Catania T."/>
        </authorList>
    </citation>
    <scope>NUCLEOTIDE SEQUENCE</scope>
    <source>
        <strain evidence="5">S-188037</strain>
    </source>
</reference>
<evidence type="ECO:0000313" key="5">
    <source>
        <dbReference type="EMBL" id="KAI3875404.1"/>
    </source>
</evidence>
<proteinExistence type="predicted"/>
<dbReference type="InterPro" id="IPR016197">
    <property type="entry name" value="Chromo-like_dom_sf"/>
</dbReference>
<organism evidence="5 6">
    <name type="scientific">Papaver atlanticum</name>
    <dbReference type="NCBI Taxonomy" id="357466"/>
    <lineage>
        <taxon>Eukaryota</taxon>
        <taxon>Viridiplantae</taxon>
        <taxon>Streptophyta</taxon>
        <taxon>Embryophyta</taxon>
        <taxon>Tracheophyta</taxon>
        <taxon>Spermatophyta</taxon>
        <taxon>Magnoliopsida</taxon>
        <taxon>Ranunculales</taxon>
        <taxon>Papaveraceae</taxon>
        <taxon>Papaveroideae</taxon>
        <taxon>Papaver</taxon>
    </lineage>
</organism>
<dbReference type="Proteomes" id="UP001202328">
    <property type="component" value="Unassembled WGS sequence"/>
</dbReference>
<dbReference type="Gene3D" id="2.40.50.40">
    <property type="match status" value="1"/>
</dbReference>
<gene>
    <name evidence="5" type="ORF">MKW98_000081</name>
</gene>
<evidence type="ECO:0000256" key="2">
    <source>
        <dbReference type="ARBA" id="ARBA00023242"/>
    </source>
</evidence>
<comment type="caution">
    <text evidence="5">The sequence shown here is derived from an EMBL/GenBank/DDBJ whole genome shotgun (WGS) entry which is preliminary data.</text>
</comment>
<evidence type="ECO:0000259" key="4">
    <source>
        <dbReference type="PROSITE" id="PS50013"/>
    </source>
</evidence>
<feature type="compositionally biased region" description="Basic and acidic residues" evidence="3">
    <location>
        <begin position="140"/>
        <end position="151"/>
    </location>
</feature>
<feature type="compositionally biased region" description="Basic and acidic residues" evidence="3">
    <location>
        <begin position="89"/>
        <end position="103"/>
    </location>
</feature>
<evidence type="ECO:0000256" key="1">
    <source>
        <dbReference type="ARBA" id="ARBA00004123"/>
    </source>
</evidence>
<dbReference type="PRINTS" id="PR00504">
    <property type="entry name" value="CHROMODOMAIN"/>
</dbReference>
<dbReference type="PROSITE" id="PS50013">
    <property type="entry name" value="CHROMO_2"/>
    <property type="match status" value="1"/>
</dbReference>
<dbReference type="Pfam" id="PF00385">
    <property type="entry name" value="Chromo"/>
    <property type="match status" value="1"/>
</dbReference>
<protein>
    <recommendedName>
        <fullName evidence="4">Chromo domain-containing protein</fullName>
    </recommendedName>
</protein>
<sequence length="166" mass="19286">MSETPKFSEEFFEIEEVRRKRVHQGHVEYLIKWRDWPEKSNTWEPLENVQEFVDEFEESLLMRKRKRKRKGTVRRKSASKSLSSVSDIKTSDHIVEGDHRVGVSEDYDESTNRLKGAKRRKSGKVRRFRNESTILDDAQSEEKSEADHGVEPDGEGPTGDATDGPH</sequence>
<dbReference type="InterPro" id="IPR044251">
    <property type="entry name" value="LHP1-like"/>
</dbReference>
<dbReference type="InterPro" id="IPR000953">
    <property type="entry name" value="Chromo/chromo_shadow_dom"/>
</dbReference>
<evidence type="ECO:0000313" key="6">
    <source>
        <dbReference type="Proteomes" id="UP001202328"/>
    </source>
</evidence>
<keyword evidence="6" id="KW-1185">Reference proteome</keyword>
<dbReference type="EMBL" id="JAJJMB010012606">
    <property type="protein sequence ID" value="KAI3875404.1"/>
    <property type="molecule type" value="Genomic_DNA"/>
</dbReference>
<comment type="subcellular location">
    <subcellularLocation>
        <location evidence="1">Nucleus</location>
    </subcellularLocation>
</comment>
<dbReference type="InterPro" id="IPR023780">
    <property type="entry name" value="Chromo_domain"/>
</dbReference>
<dbReference type="GO" id="GO:0005634">
    <property type="term" value="C:nucleus"/>
    <property type="evidence" value="ECO:0007669"/>
    <property type="project" value="UniProtKB-SubCell"/>
</dbReference>
<evidence type="ECO:0000256" key="3">
    <source>
        <dbReference type="SAM" id="MobiDB-lite"/>
    </source>
</evidence>
<dbReference type="SMART" id="SM00298">
    <property type="entry name" value="CHROMO"/>
    <property type="match status" value="1"/>
</dbReference>
<name>A0AAD4S9E2_9MAGN</name>
<dbReference type="PROSITE" id="PS00598">
    <property type="entry name" value="CHROMO_1"/>
    <property type="match status" value="1"/>
</dbReference>